<gene>
    <name evidence="1" type="ORF">CEXT_395131</name>
</gene>
<sequence length="194" mass="22288">MREQWNRQAITTQWNASPLPGCFSTPPFISLPSAAFNRLPSQKNCFHVAPPLPDRPFQCSITTPFPPLHRTPAPEEKYIEGRRKKNDSEERRFNSLREVASAFFLGKLFRQTLTLRVEVVEEVEKEKKVLPQNRLRSGMIISFTQEENVTPCTGSEDNNFKLEALLQSLRPVADFSRKKFSTCHRSSDGSFFLL</sequence>
<dbReference type="AlphaFoldDB" id="A0AAV4W8P7"/>
<dbReference type="Proteomes" id="UP001054945">
    <property type="component" value="Unassembled WGS sequence"/>
</dbReference>
<keyword evidence="2" id="KW-1185">Reference proteome</keyword>
<evidence type="ECO:0000313" key="1">
    <source>
        <dbReference type="EMBL" id="GIY79270.1"/>
    </source>
</evidence>
<organism evidence="1 2">
    <name type="scientific">Caerostris extrusa</name>
    <name type="common">Bark spider</name>
    <name type="synonym">Caerostris bankana</name>
    <dbReference type="NCBI Taxonomy" id="172846"/>
    <lineage>
        <taxon>Eukaryota</taxon>
        <taxon>Metazoa</taxon>
        <taxon>Ecdysozoa</taxon>
        <taxon>Arthropoda</taxon>
        <taxon>Chelicerata</taxon>
        <taxon>Arachnida</taxon>
        <taxon>Araneae</taxon>
        <taxon>Araneomorphae</taxon>
        <taxon>Entelegynae</taxon>
        <taxon>Araneoidea</taxon>
        <taxon>Araneidae</taxon>
        <taxon>Caerostris</taxon>
    </lineage>
</organism>
<accession>A0AAV4W8P7</accession>
<proteinExistence type="predicted"/>
<dbReference type="EMBL" id="BPLR01015866">
    <property type="protein sequence ID" value="GIY79270.1"/>
    <property type="molecule type" value="Genomic_DNA"/>
</dbReference>
<comment type="caution">
    <text evidence="1">The sequence shown here is derived from an EMBL/GenBank/DDBJ whole genome shotgun (WGS) entry which is preliminary data.</text>
</comment>
<protein>
    <submittedName>
        <fullName evidence="1">Uncharacterized protein</fullName>
    </submittedName>
</protein>
<reference evidence="1 2" key="1">
    <citation type="submission" date="2021-06" db="EMBL/GenBank/DDBJ databases">
        <title>Caerostris extrusa draft genome.</title>
        <authorList>
            <person name="Kono N."/>
            <person name="Arakawa K."/>
        </authorList>
    </citation>
    <scope>NUCLEOTIDE SEQUENCE [LARGE SCALE GENOMIC DNA]</scope>
</reference>
<evidence type="ECO:0000313" key="2">
    <source>
        <dbReference type="Proteomes" id="UP001054945"/>
    </source>
</evidence>
<name>A0AAV4W8P7_CAEEX</name>